<dbReference type="EMBL" id="JANTEZ010000003">
    <property type="protein sequence ID" value="MCS5714766.1"/>
    <property type="molecule type" value="Genomic_DNA"/>
</dbReference>
<feature type="domain" description="ABC transmembrane type-1" evidence="9">
    <location>
        <begin position="41"/>
        <end position="317"/>
    </location>
</feature>
<feature type="compositionally biased region" description="Basic and acidic residues" evidence="8">
    <location>
        <begin position="1"/>
        <end position="10"/>
    </location>
</feature>
<dbReference type="RefSeq" id="WP_259486279.1">
    <property type="nucleotide sequence ID" value="NZ_JANTEZ010000003.1"/>
</dbReference>
<feature type="transmembrane region" description="Helical" evidence="7">
    <location>
        <begin position="102"/>
        <end position="128"/>
    </location>
</feature>
<keyword evidence="2 7" id="KW-0813">Transport</keyword>
<keyword evidence="3" id="KW-1003">Cell membrane</keyword>
<evidence type="ECO:0000313" key="11">
    <source>
        <dbReference type="Proteomes" id="UP001165580"/>
    </source>
</evidence>
<comment type="caution">
    <text evidence="10">The sequence shown here is derived from an EMBL/GenBank/DDBJ whole genome shotgun (WGS) entry which is preliminary data.</text>
</comment>
<evidence type="ECO:0000256" key="7">
    <source>
        <dbReference type="RuleBase" id="RU363032"/>
    </source>
</evidence>
<feature type="region of interest" description="Disordered" evidence="8">
    <location>
        <begin position="1"/>
        <end position="29"/>
    </location>
</feature>
<dbReference type="PROSITE" id="PS50928">
    <property type="entry name" value="ABC_TM1"/>
    <property type="match status" value="1"/>
</dbReference>
<feature type="transmembrane region" description="Helical" evidence="7">
    <location>
        <begin position="189"/>
        <end position="209"/>
    </location>
</feature>
<evidence type="ECO:0000256" key="4">
    <source>
        <dbReference type="ARBA" id="ARBA00022692"/>
    </source>
</evidence>
<proteinExistence type="inferred from homology"/>
<evidence type="ECO:0000256" key="5">
    <source>
        <dbReference type="ARBA" id="ARBA00022989"/>
    </source>
</evidence>
<feature type="transmembrane region" description="Helical" evidence="7">
    <location>
        <begin position="140"/>
        <end position="161"/>
    </location>
</feature>
<reference evidence="10" key="1">
    <citation type="submission" date="2022-08" db="EMBL/GenBank/DDBJ databases">
        <authorList>
            <person name="Deng Y."/>
            <person name="Han X.-F."/>
            <person name="Zhang Y.-Q."/>
        </authorList>
    </citation>
    <scope>NUCLEOTIDE SEQUENCE</scope>
    <source>
        <strain evidence="10">CPCC 205716</strain>
    </source>
</reference>
<keyword evidence="4 7" id="KW-0812">Transmembrane</keyword>
<dbReference type="Gene3D" id="1.10.3720.10">
    <property type="entry name" value="MetI-like"/>
    <property type="match status" value="1"/>
</dbReference>
<dbReference type="Pfam" id="PF00528">
    <property type="entry name" value="BPD_transp_1"/>
    <property type="match status" value="1"/>
</dbReference>
<evidence type="ECO:0000256" key="1">
    <source>
        <dbReference type="ARBA" id="ARBA00004651"/>
    </source>
</evidence>
<keyword evidence="5 7" id="KW-1133">Transmembrane helix</keyword>
<keyword evidence="11" id="KW-1185">Reference proteome</keyword>
<dbReference type="InterPro" id="IPR050809">
    <property type="entry name" value="UgpAE/MalFG_permease"/>
</dbReference>
<comment type="subcellular location">
    <subcellularLocation>
        <location evidence="1 7">Cell membrane</location>
        <topology evidence="1 7">Multi-pass membrane protein</topology>
    </subcellularLocation>
</comment>
<dbReference type="PANTHER" id="PTHR43227:SF8">
    <property type="entry name" value="DIACETYLCHITOBIOSE UPTAKE SYSTEM PERMEASE PROTEIN DASB"/>
    <property type="match status" value="1"/>
</dbReference>
<evidence type="ECO:0000256" key="3">
    <source>
        <dbReference type="ARBA" id="ARBA00022475"/>
    </source>
</evidence>
<dbReference type="PANTHER" id="PTHR43227">
    <property type="entry name" value="BLL4140 PROTEIN"/>
    <property type="match status" value="1"/>
</dbReference>
<feature type="transmembrane region" description="Helical" evidence="7">
    <location>
        <begin position="246"/>
        <end position="263"/>
    </location>
</feature>
<comment type="similarity">
    <text evidence="7">Belongs to the binding-protein-dependent transport system permease family.</text>
</comment>
<sequence length="343" mass="37393">MTNHVLEDRASATTTATSSDTKGGGPAARRRRSWLRRDETLGAWVLLAPYTILFLVAAAIPIGYAFAISLQKAPTLVNPNSGFGGLDSFATVVGDYRFWSTFINIFTLMAIWLPIMIVGIVALALLIHASPGRFGGAMRFVYYIPGALGGIANFVLWVYLIDPVNSPIAFLWQGMGASTYKEVITPGNMPFILTAMLFFQGIGTWIVVVNGGLNGISDEVLEAARIDGANAWQLAWHVKLPLIRPWVGYAALMNLAYGFQLFLEPYLLRQISSGSVVAEWAPTQLGYAFAFTNRNFPAAAALSIILLLITLGIGMIIVTRSGLFGDEARTRPTRAQRKERRTA</sequence>
<organism evidence="10 11">
    <name type="scientific">Herbiconiux gentiana</name>
    <dbReference type="NCBI Taxonomy" id="2970912"/>
    <lineage>
        <taxon>Bacteria</taxon>
        <taxon>Bacillati</taxon>
        <taxon>Actinomycetota</taxon>
        <taxon>Actinomycetes</taxon>
        <taxon>Micrococcales</taxon>
        <taxon>Microbacteriaceae</taxon>
        <taxon>Herbiconiux</taxon>
    </lineage>
</organism>
<evidence type="ECO:0000313" key="10">
    <source>
        <dbReference type="EMBL" id="MCS5714766.1"/>
    </source>
</evidence>
<evidence type="ECO:0000256" key="8">
    <source>
        <dbReference type="SAM" id="MobiDB-lite"/>
    </source>
</evidence>
<evidence type="ECO:0000256" key="2">
    <source>
        <dbReference type="ARBA" id="ARBA00022448"/>
    </source>
</evidence>
<gene>
    <name evidence="10" type="ORF">NVV95_09410</name>
</gene>
<dbReference type="Proteomes" id="UP001165580">
    <property type="component" value="Unassembled WGS sequence"/>
</dbReference>
<accession>A0ABT2GJ29</accession>
<evidence type="ECO:0000259" key="9">
    <source>
        <dbReference type="PROSITE" id="PS50928"/>
    </source>
</evidence>
<feature type="transmembrane region" description="Helical" evidence="7">
    <location>
        <begin position="296"/>
        <end position="319"/>
    </location>
</feature>
<dbReference type="InterPro" id="IPR035906">
    <property type="entry name" value="MetI-like_sf"/>
</dbReference>
<keyword evidence="6 7" id="KW-0472">Membrane</keyword>
<name>A0ABT2GJ29_9MICO</name>
<dbReference type="SUPFAM" id="SSF161098">
    <property type="entry name" value="MetI-like"/>
    <property type="match status" value="1"/>
</dbReference>
<dbReference type="InterPro" id="IPR000515">
    <property type="entry name" value="MetI-like"/>
</dbReference>
<protein>
    <submittedName>
        <fullName evidence="10">Sugar ABC transporter permease</fullName>
    </submittedName>
</protein>
<dbReference type="CDD" id="cd06261">
    <property type="entry name" value="TM_PBP2"/>
    <property type="match status" value="1"/>
</dbReference>
<feature type="transmembrane region" description="Helical" evidence="7">
    <location>
        <begin position="41"/>
        <end position="67"/>
    </location>
</feature>
<evidence type="ECO:0000256" key="6">
    <source>
        <dbReference type="ARBA" id="ARBA00023136"/>
    </source>
</evidence>